<dbReference type="GO" id="GO:0002161">
    <property type="term" value="F:aminoacyl-tRNA deacylase activity"/>
    <property type="evidence" value="ECO:0007669"/>
    <property type="project" value="InterPro"/>
</dbReference>
<dbReference type="SUPFAM" id="SSF55826">
    <property type="entry name" value="YbaK/ProRS associated domain"/>
    <property type="match status" value="1"/>
</dbReference>
<dbReference type="CDD" id="cd04333">
    <property type="entry name" value="ProX_deacylase"/>
    <property type="match status" value="1"/>
</dbReference>
<name>A0A6P1TQH0_9FIRM</name>
<protein>
    <submittedName>
        <fullName evidence="2">YbaK/EbsC family protein</fullName>
    </submittedName>
</protein>
<proteinExistence type="predicted"/>
<evidence type="ECO:0000259" key="1">
    <source>
        <dbReference type="Pfam" id="PF04073"/>
    </source>
</evidence>
<dbReference type="Pfam" id="PF04073">
    <property type="entry name" value="tRNA_edit"/>
    <property type="match status" value="1"/>
</dbReference>
<dbReference type="PANTHER" id="PTHR30411">
    <property type="entry name" value="CYTOPLASMIC PROTEIN"/>
    <property type="match status" value="1"/>
</dbReference>
<feature type="domain" description="YbaK/aminoacyl-tRNA synthetase-associated" evidence="1">
    <location>
        <begin position="24"/>
        <end position="140"/>
    </location>
</feature>
<gene>
    <name evidence="2" type="ORF">Ana3638_22510</name>
</gene>
<evidence type="ECO:0000313" key="2">
    <source>
        <dbReference type="EMBL" id="QHQ63204.1"/>
    </source>
</evidence>
<dbReference type="Gene3D" id="3.90.960.10">
    <property type="entry name" value="YbaK/aminoacyl-tRNA synthetase-associated domain"/>
    <property type="match status" value="1"/>
</dbReference>
<dbReference type="KEGG" id="anr:Ana3638_22510"/>
<evidence type="ECO:0000313" key="3">
    <source>
        <dbReference type="Proteomes" id="UP000464314"/>
    </source>
</evidence>
<organism evidence="2 3">
    <name type="scientific">Anaerocolumna sedimenticola</name>
    <dbReference type="NCBI Taxonomy" id="2696063"/>
    <lineage>
        <taxon>Bacteria</taxon>
        <taxon>Bacillati</taxon>
        <taxon>Bacillota</taxon>
        <taxon>Clostridia</taxon>
        <taxon>Lachnospirales</taxon>
        <taxon>Lachnospiraceae</taxon>
        <taxon>Anaerocolumna</taxon>
    </lineage>
</organism>
<dbReference type="RefSeq" id="WP_161840025.1">
    <property type="nucleotide sequence ID" value="NZ_CP048000.1"/>
</dbReference>
<accession>A0A6P1TQH0</accession>
<dbReference type="Proteomes" id="UP000464314">
    <property type="component" value="Chromosome"/>
</dbReference>
<dbReference type="PANTHER" id="PTHR30411:SF1">
    <property type="entry name" value="CYTOPLASMIC PROTEIN"/>
    <property type="match status" value="1"/>
</dbReference>
<dbReference type="EMBL" id="CP048000">
    <property type="protein sequence ID" value="QHQ63204.1"/>
    <property type="molecule type" value="Genomic_DNA"/>
</dbReference>
<dbReference type="InterPro" id="IPR007214">
    <property type="entry name" value="YbaK/aa-tRNA-synth-assoc-dom"/>
</dbReference>
<dbReference type="InterPro" id="IPR036754">
    <property type="entry name" value="YbaK/aa-tRNA-synt-asso_dom_sf"/>
</dbReference>
<dbReference type="AlphaFoldDB" id="A0A6P1TQH0"/>
<reference evidence="2 3" key="1">
    <citation type="submission" date="2020-01" db="EMBL/GenBank/DDBJ databases">
        <title>Genome analysis of Anaerocolumna sp. CBA3638.</title>
        <authorList>
            <person name="Kim J."/>
            <person name="Roh S.W."/>
        </authorList>
    </citation>
    <scope>NUCLEOTIDE SEQUENCE [LARGE SCALE GENOMIC DNA]</scope>
    <source>
        <strain evidence="2 3">CBA3638</strain>
    </source>
</reference>
<keyword evidence="3" id="KW-1185">Reference proteome</keyword>
<sequence>MSIEAVKEYFKKWDMENRIQEFSESSATVEEAAKALGCEEKRIAKTMSFLADGKVILIVMAGDAKVDNAKYKTEFHTKAVMVKGDEVMELTGLPIGGVCPFGIRDGVIVYLDESLRRFKTVFPACGSRNSAIELTIPELETYSNSSGWVNIGKGYE</sequence>